<comment type="caution">
    <text evidence="5">The sequence shown here is derived from an EMBL/GenBank/DDBJ whole genome shotgun (WGS) entry which is preliminary data.</text>
</comment>
<proteinExistence type="predicted"/>
<dbReference type="InterPro" id="IPR035959">
    <property type="entry name" value="RutC-like_sf"/>
</dbReference>
<dbReference type="GO" id="GO:0016787">
    <property type="term" value="F:hydrolase activity"/>
    <property type="evidence" value="ECO:0007669"/>
    <property type="project" value="UniProtKB-KW"/>
</dbReference>
<dbReference type="NCBIfam" id="TIGR04444">
    <property type="entry name" value="chori_FkbO_Hyg5"/>
    <property type="match status" value="1"/>
</dbReference>
<feature type="binding site" evidence="2">
    <location>
        <position position="142"/>
    </location>
    <ligand>
        <name>substrate</name>
    </ligand>
</feature>
<dbReference type="Pfam" id="PF21168">
    <property type="entry name" value="FkbO_Hyg5-like_N"/>
    <property type="match status" value="1"/>
</dbReference>
<evidence type="ECO:0000256" key="1">
    <source>
        <dbReference type="PIRSR" id="PIRSR631038-1"/>
    </source>
</evidence>
<evidence type="ECO:0000256" key="3">
    <source>
        <dbReference type="SAM" id="MobiDB-lite"/>
    </source>
</evidence>
<dbReference type="InterPro" id="IPR049368">
    <property type="entry name" value="FkbO_Hyg5-like_N"/>
</dbReference>
<dbReference type="SUPFAM" id="SSF55298">
    <property type="entry name" value="YjgF-like"/>
    <property type="match status" value="1"/>
</dbReference>
<feature type="region of interest" description="Disordered" evidence="3">
    <location>
        <begin position="1"/>
        <end position="20"/>
    </location>
</feature>
<name>A0A7W5VHB9_9ACTN</name>
<feature type="active site" description="Proton acceptor" evidence="1">
    <location>
        <position position="328"/>
    </location>
</feature>
<dbReference type="Proteomes" id="UP000579945">
    <property type="component" value="Unassembled WGS sequence"/>
</dbReference>
<dbReference type="Gene3D" id="3.30.1330.40">
    <property type="entry name" value="RutC-like"/>
    <property type="match status" value="1"/>
</dbReference>
<protein>
    <submittedName>
        <fullName evidence="5">Chorismatase</fullName>
        <ecNumber evidence="5">3.3.2.13</ecNumber>
    </submittedName>
</protein>
<dbReference type="GeneID" id="95390093"/>
<keyword evidence="6" id="KW-1185">Reference proteome</keyword>
<dbReference type="InterPro" id="IPR031038">
    <property type="entry name" value="Chori_FkbO_Hyg5"/>
</dbReference>
<dbReference type="RefSeq" id="WP_183648896.1">
    <property type="nucleotide sequence ID" value="NZ_BAAAXX010000089.1"/>
</dbReference>
<evidence type="ECO:0000313" key="6">
    <source>
        <dbReference type="Proteomes" id="UP000579945"/>
    </source>
</evidence>
<dbReference type="EC" id="3.3.2.13" evidence="5"/>
<sequence>MATYPNGLRGRLVRPHEEPPPGRHLLGRIAFLDHHRPPAVRDGVADMGVHLARDERALVTEVWETDAPPTSGMYQDLVYAHDGEYLFCAGQIPEGGSYREPVREAYDAAFDLISELGYPHVIRIWHFINDINRANADGMEIYRDFCLGRAEAVDRRLGPAGEMPAATGIGSLGGGISWYLLASRSGRIRHLENPLQVPAPSYPHRYGPRPPKFARATSLSPPGLDGAGDVFVAGTASILGHETIHEGDVAKQCDVTLANMAKVLSRENLLAHGIDDGRTLKDLRLVKVYLRREEDLEAVRSACAEAFSDTAEIVYFTVDICRSDLLVEIEGIAPRAPA</sequence>
<keyword evidence="5" id="KW-0378">Hydrolase</keyword>
<evidence type="ECO:0000313" key="5">
    <source>
        <dbReference type="EMBL" id="MBB3727817.1"/>
    </source>
</evidence>
<feature type="domain" description="Chorismatase FkbO/Hyg5-like N-terminal" evidence="4">
    <location>
        <begin position="61"/>
        <end position="182"/>
    </location>
</feature>
<accession>A0A7W5VHB9</accession>
<feature type="binding site" evidence="2">
    <location>
        <position position="215"/>
    </location>
    <ligand>
        <name>substrate</name>
    </ligand>
</feature>
<feature type="binding site" evidence="2">
    <location>
        <position position="149"/>
    </location>
    <ligand>
        <name>substrate</name>
    </ligand>
</feature>
<feature type="binding site" evidence="2">
    <location>
        <position position="202"/>
    </location>
    <ligand>
        <name>substrate</name>
    </ligand>
</feature>
<dbReference type="CDD" id="cd06153">
    <property type="entry name" value="YjgF_YER057c_UK114_like_5"/>
    <property type="match status" value="1"/>
</dbReference>
<gene>
    <name evidence="5" type="ORF">FHR33_003677</name>
</gene>
<evidence type="ECO:0000259" key="4">
    <source>
        <dbReference type="Pfam" id="PF21168"/>
    </source>
</evidence>
<dbReference type="EMBL" id="JACIBV010000001">
    <property type="protein sequence ID" value="MBB3727817.1"/>
    <property type="molecule type" value="Genomic_DNA"/>
</dbReference>
<dbReference type="AlphaFoldDB" id="A0A7W5VHB9"/>
<evidence type="ECO:0000256" key="2">
    <source>
        <dbReference type="PIRSR" id="PIRSR631038-2"/>
    </source>
</evidence>
<reference evidence="5 6" key="1">
    <citation type="submission" date="2020-08" db="EMBL/GenBank/DDBJ databases">
        <title>Sequencing the genomes of 1000 actinobacteria strains.</title>
        <authorList>
            <person name="Klenk H.-P."/>
        </authorList>
    </citation>
    <scope>NUCLEOTIDE SEQUENCE [LARGE SCALE GENOMIC DNA]</scope>
    <source>
        <strain evidence="5 6">DSM 44320</strain>
    </source>
</reference>
<organism evidence="5 6">
    <name type="scientific">Nonomuraea dietziae</name>
    <dbReference type="NCBI Taxonomy" id="65515"/>
    <lineage>
        <taxon>Bacteria</taxon>
        <taxon>Bacillati</taxon>
        <taxon>Actinomycetota</taxon>
        <taxon>Actinomycetes</taxon>
        <taxon>Streptosporangiales</taxon>
        <taxon>Streptosporangiaceae</taxon>
        <taxon>Nonomuraea</taxon>
    </lineage>
</organism>